<keyword evidence="2" id="KW-1133">Transmembrane helix</keyword>
<feature type="region of interest" description="Disordered" evidence="1">
    <location>
        <begin position="66"/>
        <end position="94"/>
    </location>
</feature>
<evidence type="ECO:0000313" key="3">
    <source>
        <dbReference type="EnsemblMetazoa" id="G12178.1:cds"/>
    </source>
</evidence>
<dbReference type="AlphaFoldDB" id="A0A8W8I380"/>
<dbReference type="EnsemblMetazoa" id="G12178.1">
    <property type="protein sequence ID" value="G12178.1:cds"/>
    <property type="gene ID" value="G12178"/>
</dbReference>
<keyword evidence="2" id="KW-0472">Membrane</keyword>
<evidence type="ECO:0000256" key="1">
    <source>
        <dbReference type="SAM" id="MobiDB-lite"/>
    </source>
</evidence>
<dbReference type="Proteomes" id="UP000005408">
    <property type="component" value="Unassembled WGS sequence"/>
</dbReference>
<proteinExistence type="predicted"/>
<organism evidence="3 4">
    <name type="scientific">Magallana gigas</name>
    <name type="common">Pacific oyster</name>
    <name type="synonym">Crassostrea gigas</name>
    <dbReference type="NCBI Taxonomy" id="29159"/>
    <lineage>
        <taxon>Eukaryota</taxon>
        <taxon>Metazoa</taxon>
        <taxon>Spiralia</taxon>
        <taxon>Lophotrochozoa</taxon>
        <taxon>Mollusca</taxon>
        <taxon>Bivalvia</taxon>
        <taxon>Autobranchia</taxon>
        <taxon>Pteriomorphia</taxon>
        <taxon>Ostreida</taxon>
        <taxon>Ostreoidea</taxon>
        <taxon>Ostreidae</taxon>
        <taxon>Magallana</taxon>
    </lineage>
</organism>
<evidence type="ECO:0000256" key="2">
    <source>
        <dbReference type="SAM" id="Phobius"/>
    </source>
</evidence>
<protein>
    <submittedName>
        <fullName evidence="3">Uncharacterized protein</fullName>
    </submittedName>
</protein>
<feature type="transmembrane region" description="Helical" evidence="2">
    <location>
        <begin position="7"/>
        <end position="28"/>
    </location>
</feature>
<sequence>MRFHQQAIFLALCLAIVGDIGSFINSVWTGSDLASQNPELLIPGADASGIFGQVLRRAFIRKGSRYSKLTKKRPTKGKRSRKQRERRVSGKPRG</sequence>
<keyword evidence="4" id="KW-1185">Reference proteome</keyword>
<keyword evidence="2" id="KW-0812">Transmembrane</keyword>
<reference evidence="3" key="1">
    <citation type="submission" date="2022-08" db="UniProtKB">
        <authorList>
            <consortium name="EnsemblMetazoa"/>
        </authorList>
    </citation>
    <scope>IDENTIFICATION</scope>
    <source>
        <strain evidence="3">05x7-T-G4-1.051#20</strain>
    </source>
</reference>
<name>A0A8W8I380_MAGGI</name>
<evidence type="ECO:0000313" key="4">
    <source>
        <dbReference type="Proteomes" id="UP000005408"/>
    </source>
</evidence>
<accession>A0A8W8I380</accession>